<accession>A0A1I7X3A3</accession>
<evidence type="ECO:0000313" key="2">
    <source>
        <dbReference type="WBParaSite" id="Hba_11895"/>
    </source>
</evidence>
<dbReference type="AlphaFoldDB" id="A0A1I7X3A3"/>
<name>A0A1I7X3A3_HETBA</name>
<protein>
    <submittedName>
        <fullName evidence="2">C2 domain-containing protein</fullName>
    </submittedName>
</protein>
<reference evidence="2" key="1">
    <citation type="submission" date="2016-11" db="UniProtKB">
        <authorList>
            <consortium name="WormBaseParasite"/>
        </authorList>
    </citation>
    <scope>IDENTIFICATION</scope>
</reference>
<sequence length="145" mass="17057">METKVTGQGQPKRVGRWTLAQLRQTDGCIYNVYFFDCFLYLKYSPSFFYRSIKFYNFQGMTGFGTARRETTKMVDSNHPEYDHEIFNYIYIFLDYNSQSNGFEQICFAEGNDWIWTTPLGGFEYGSKTINSGMDSWMEQGRFPEG</sequence>
<keyword evidence="1" id="KW-1185">Reference proteome</keyword>
<evidence type="ECO:0000313" key="1">
    <source>
        <dbReference type="Proteomes" id="UP000095283"/>
    </source>
</evidence>
<dbReference type="Proteomes" id="UP000095283">
    <property type="component" value="Unplaced"/>
</dbReference>
<dbReference type="WBParaSite" id="Hba_11895">
    <property type="protein sequence ID" value="Hba_11895"/>
    <property type="gene ID" value="Hba_11895"/>
</dbReference>
<proteinExistence type="predicted"/>
<organism evidence="1 2">
    <name type="scientific">Heterorhabditis bacteriophora</name>
    <name type="common">Entomopathogenic nematode worm</name>
    <dbReference type="NCBI Taxonomy" id="37862"/>
    <lineage>
        <taxon>Eukaryota</taxon>
        <taxon>Metazoa</taxon>
        <taxon>Ecdysozoa</taxon>
        <taxon>Nematoda</taxon>
        <taxon>Chromadorea</taxon>
        <taxon>Rhabditida</taxon>
        <taxon>Rhabditina</taxon>
        <taxon>Rhabditomorpha</taxon>
        <taxon>Strongyloidea</taxon>
        <taxon>Heterorhabditidae</taxon>
        <taxon>Heterorhabditis</taxon>
    </lineage>
</organism>